<protein>
    <recommendedName>
        <fullName evidence="3">Lipoprotein</fullName>
    </recommendedName>
</protein>
<reference evidence="2" key="1">
    <citation type="journal article" date="2019" name="Int. J. Syst. Evol. Microbiol.">
        <title>The Global Catalogue of Microorganisms (GCM) 10K type strain sequencing project: providing services to taxonomists for standard genome sequencing and annotation.</title>
        <authorList>
            <consortium name="The Broad Institute Genomics Platform"/>
            <consortium name="The Broad Institute Genome Sequencing Center for Infectious Disease"/>
            <person name="Wu L."/>
            <person name="Ma J."/>
        </authorList>
    </citation>
    <scope>NUCLEOTIDE SEQUENCE [LARGE SCALE GENOMIC DNA]</scope>
    <source>
        <strain evidence="2">JCM 18283</strain>
    </source>
</reference>
<name>A0ABP9G200_9SPHI</name>
<proteinExistence type="predicted"/>
<accession>A0ABP9G200</accession>
<organism evidence="1 2">
    <name type="scientific">Mucilaginibacter defluvii</name>
    <dbReference type="NCBI Taxonomy" id="1196019"/>
    <lineage>
        <taxon>Bacteria</taxon>
        <taxon>Pseudomonadati</taxon>
        <taxon>Bacteroidota</taxon>
        <taxon>Sphingobacteriia</taxon>
        <taxon>Sphingobacteriales</taxon>
        <taxon>Sphingobacteriaceae</taxon>
        <taxon>Mucilaginibacter</taxon>
    </lineage>
</organism>
<dbReference type="EMBL" id="BAABJI010000002">
    <property type="protein sequence ID" value="GAA4925224.1"/>
    <property type="molecule type" value="Genomic_DNA"/>
</dbReference>
<gene>
    <name evidence="1" type="ORF">GCM10023313_32120</name>
</gene>
<comment type="caution">
    <text evidence="1">The sequence shown here is derived from an EMBL/GenBank/DDBJ whole genome shotgun (WGS) entry which is preliminary data.</text>
</comment>
<evidence type="ECO:0000313" key="1">
    <source>
        <dbReference type="EMBL" id="GAA4925224.1"/>
    </source>
</evidence>
<keyword evidence="2" id="KW-1185">Reference proteome</keyword>
<evidence type="ECO:0008006" key="3">
    <source>
        <dbReference type="Google" id="ProtNLM"/>
    </source>
</evidence>
<dbReference type="Proteomes" id="UP001501436">
    <property type="component" value="Unassembled WGS sequence"/>
</dbReference>
<sequence>MLAGCDKENDDAQSPGKDMDVAIEVTSASGDSAAIIGKINQFREHAGNPLNSTPITNGGRREINWDGVPADFTSPKAFPATFFNATEKDAPDGRKRGLIYQPANTSLLVSETNFAEIDTTFKSQFKAFSKAKLFSPKGTNVSEIIFMLPGTNTPAYVTSFGVIFADVDHAESTYIDAYQDDKLLGRYKASVANKGFSFVGLHTHKYKITRIKITSGNTALAPNIQDGPQKDLVVLDDLIYSEPVALKK</sequence>
<evidence type="ECO:0000313" key="2">
    <source>
        <dbReference type="Proteomes" id="UP001501436"/>
    </source>
</evidence>